<evidence type="ECO:0000313" key="2">
    <source>
        <dbReference type="Proteomes" id="UP001311799"/>
    </source>
</evidence>
<protein>
    <recommendedName>
        <fullName evidence="3">Roadblock/LAMTOR2 domain-containing protein</fullName>
    </recommendedName>
</protein>
<gene>
    <name evidence="1" type="ORF">RS030_192859</name>
</gene>
<accession>A0AAV9Y0K1</accession>
<proteinExistence type="predicted"/>
<comment type="caution">
    <text evidence="1">The sequence shown here is derived from an EMBL/GenBank/DDBJ whole genome shotgun (WGS) entry which is preliminary data.</text>
</comment>
<dbReference type="SUPFAM" id="SSF103196">
    <property type="entry name" value="Roadblock/LC7 domain"/>
    <property type="match status" value="1"/>
</dbReference>
<dbReference type="AlphaFoldDB" id="A0AAV9Y0K1"/>
<name>A0AAV9Y0K1_9CRYT</name>
<dbReference type="EMBL" id="JAWDEY010000010">
    <property type="protein sequence ID" value="KAK6589990.1"/>
    <property type="molecule type" value="Genomic_DNA"/>
</dbReference>
<keyword evidence="2" id="KW-1185">Reference proteome</keyword>
<sequence length="126" mass="14136">MINSKKLNQVLKYEAESSKETRAIIVACSDGGIISFGIDEKLTDIQQVNDISSILTSFFNEYKSSSNSIKDLYLETNKGKFIIGAINVKNLYLIMYFDAETTIGKVHLRFLNLSNSLSKINITSQQ</sequence>
<organism evidence="1 2">
    <name type="scientific">Cryptosporidium xiaoi</name>
    <dbReference type="NCBI Taxonomy" id="659607"/>
    <lineage>
        <taxon>Eukaryota</taxon>
        <taxon>Sar</taxon>
        <taxon>Alveolata</taxon>
        <taxon>Apicomplexa</taxon>
        <taxon>Conoidasida</taxon>
        <taxon>Coccidia</taxon>
        <taxon>Eucoccidiorida</taxon>
        <taxon>Eimeriorina</taxon>
        <taxon>Cryptosporidiidae</taxon>
        <taxon>Cryptosporidium</taxon>
    </lineage>
</organism>
<evidence type="ECO:0000313" key="1">
    <source>
        <dbReference type="EMBL" id="KAK6589990.1"/>
    </source>
</evidence>
<dbReference type="Proteomes" id="UP001311799">
    <property type="component" value="Unassembled WGS sequence"/>
</dbReference>
<dbReference type="Gene3D" id="3.30.450.30">
    <property type="entry name" value="Dynein light chain 2a, cytoplasmic"/>
    <property type="match status" value="1"/>
</dbReference>
<evidence type="ECO:0008006" key="3">
    <source>
        <dbReference type="Google" id="ProtNLM"/>
    </source>
</evidence>
<reference evidence="1 2" key="1">
    <citation type="submission" date="2023-10" db="EMBL/GenBank/DDBJ databases">
        <title>Comparative genomics analysis reveals potential genetic determinants of host preference in Cryptosporidium xiaoi.</title>
        <authorList>
            <person name="Xiao L."/>
            <person name="Li J."/>
        </authorList>
    </citation>
    <scope>NUCLEOTIDE SEQUENCE [LARGE SCALE GENOMIC DNA]</scope>
    <source>
        <strain evidence="1 2">52996</strain>
    </source>
</reference>